<feature type="domain" description="AB hydrolase-1" evidence="1">
    <location>
        <begin position="35"/>
        <end position="273"/>
    </location>
</feature>
<dbReference type="OrthoDB" id="9780765at2"/>
<organism evidence="2 3">
    <name type="scientific">Gallibacterium salpingitidis</name>
    <dbReference type="NCBI Taxonomy" id="505341"/>
    <lineage>
        <taxon>Bacteria</taxon>
        <taxon>Pseudomonadati</taxon>
        <taxon>Pseudomonadota</taxon>
        <taxon>Gammaproteobacteria</taxon>
        <taxon>Pasteurellales</taxon>
        <taxon>Pasteurellaceae</taxon>
        <taxon>Gallibacterium</taxon>
    </lineage>
</organism>
<proteinExistence type="predicted"/>
<comment type="caution">
    <text evidence="2">The sequence shown here is derived from an EMBL/GenBank/DDBJ whole genome shotgun (WGS) entry which is preliminary data.</text>
</comment>
<sequence>MFKQLQSYFPSFKDGFFTTSDNVKIHYIEAGTGEPLILTSGWPTTPCIFAYNLEALAKHYRVIAIETRGTGESEKVTYGYRVSRTAKDVYDMLIALGITKANFIGHSMGCSTLWAFIDLFGQSMINKLILVDQSPWLWSNVAESDESMDLHAGHRGNPYGLYNAFVQSWDVGNTAFTEPEYWPTAWSSIENSTEDSLKVMALEAEYRQQNNYPREALARLLVNHYMTDWRDIIQIISVPTLIITGSYSHAINAQTTEWMHNAIKGSKLIVFGNNEGGNHIMMANSPEKFNREVLNFLTK</sequence>
<name>A0A1A7NUG8_9PAST</name>
<dbReference type="SUPFAM" id="SSF53474">
    <property type="entry name" value="alpha/beta-Hydrolases"/>
    <property type="match status" value="1"/>
</dbReference>
<evidence type="ECO:0000313" key="2">
    <source>
        <dbReference type="EMBL" id="OBW92664.1"/>
    </source>
</evidence>
<protein>
    <recommendedName>
        <fullName evidence="1">AB hydrolase-1 domain-containing protein</fullName>
    </recommendedName>
</protein>
<dbReference type="AlphaFoldDB" id="A0A1A7NUG8"/>
<evidence type="ECO:0000313" key="3">
    <source>
        <dbReference type="Proteomes" id="UP000092649"/>
    </source>
</evidence>
<accession>A0A1A7NUG8</accession>
<dbReference type="InterPro" id="IPR029058">
    <property type="entry name" value="AB_hydrolase_fold"/>
</dbReference>
<gene>
    <name evidence="2" type="ORF">QS62_08630</name>
</gene>
<dbReference type="Gene3D" id="3.40.50.1820">
    <property type="entry name" value="alpha/beta hydrolase"/>
    <property type="match status" value="1"/>
</dbReference>
<dbReference type="RefSeq" id="WP_066108870.1">
    <property type="nucleotide sequence ID" value="NZ_JTJL01000046.1"/>
</dbReference>
<dbReference type="InterPro" id="IPR050471">
    <property type="entry name" value="AB_hydrolase"/>
</dbReference>
<dbReference type="PANTHER" id="PTHR43433">
    <property type="entry name" value="HYDROLASE, ALPHA/BETA FOLD FAMILY PROTEIN"/>
    <property type="match status" value="1"/>
</dbReference>
<evidence type="ECO:0000259" key="1">
    <source>
        <dbReference type="Pfam" id="PF00561"/>
    </source>
</evidence>
<reference evidence="2 3" key="1">
    <citation type="submission" date="2014-11" db="EMBL/GenBank/DDBJ databases">
        <title>Pan-genome of Gallibacterium spp.</title>
        <authorList>
            <person name="Kudirkiene E."/>
            <person name="Bojesen A.M."/>
        </authorList>
    </citation>
    <scope>NUCLEOTIDE SEQUENCE [LARGE SCALE GENOMIC DNA]</scope>
    <source>
        <strain evidence="2 3">F150</strain>
    </source>
</reference>
<dbReference type="Pfam" id="PF00561">
    <property type="entry name" value="Abhydrolase_1"/>
    <property type="match status" value="1"/>
</dbReference>
<keyword evidence="3" id="KW-1185">Reference proteome</keyword>
<dbReference type="PANTHER" id="PTHR43433:SF1">
    <property type="entry name" value="BLL5160 PROTEIN"/>
    <property type="match status" value="1"/>
</dbReference>
<dbReference type="Proteomes" id="UP000092649">
    <property type="component" value="Unassembled WGS sequence"/>
</dbReference>
<dbReference type="EMBL" id="JTJL01000046">
    <property type="protein sequence ID" value="OBW92664.1"/>
    <property type="molecule type" value="Genomic_DNA"/>
</dbReference>
<dbReference type="InterPro" id="IPR000073">
    <property type="entry name" value="AB_hydrolase_1"/>
</dbReference>